<organism evidence="7 10">
    <name type="scientific">Clostridium pasteurianum DSM 525 = ATCC 6013</name>
    <dbReference type="NCBI Taxonomy" id="1262449"/>
    <lineage>
        <taxon>Bacteria</taxon>
        <taxon>Bacillati</taxon>
        <taxon>Bacillota</taxon>
        <taxon>Clostridia</taxon>
        <taxon>Eubacteriales</taxon>
        <taxon>Clostridiaceae</taxon>
        <taxon>Clostridium</taxon>
    </lineage>
</organism>
<dbReference type="RefSeq" id="WP_003443282.1">
    <property type="nucleotide sequence ID" value="NZ_ANZB01000003.1"/>
</dbReference>
<reference evidence="8" key="2">
    <citation type="submission" date="2015-10" db="EMBL/GenBank/DDBJ databases">
        <title>Improved Draft Genome Sequence of Clostridium pasteurianum Strain ATCC 6013 (DSM 525) Using a Hybrid Next-Generation Sequencing Approach.</title>
        <authorList>
            <person name="Pyne M.E."/>
            <person name="Utturkar S.M."/>
            <person name="Brown S.D."/>
            <person name="Moo-Young M."/>
            <person name="Chung D.A."/>
            <person name="Chou P.C."/>
        </authorList>
    </citation>
    <scope>NUCLEOTIDE SEQUENCE</scope>
    <source>
        <strain evidence="8">ATCC 6013</strain>
    </source>
</reference>
<feature type="domain" description="NADH:flavin oxidoreductase/NADH oxidase N-terminal" evidence="6">
    <location>
        <begin position="4"/>
        <end position="321"/>
    </location>
</feature>
<evidence type="ECO:0000259" key="6">
    <source>
        <dbReference type="Pfam" id="PF00724"/>
    </source>
</evidence>
<dbReference type="InterPro" id="IPR001155">
    <property type="entry name" value="OxRdtase_FMN_N"/>
</dbReference>
<keyword evidence="4" id="KW-0521">NADP</keyword>
<name>A0A0H3J719_CLOPA</name>
<dbReference type="KEGG" id="cpat:CLPA_c29460"/>
<dbReference type="SUPFAM" id="SSF51395">
    <property type="entry name" value="FMN-linked oxidoreductases"/>
    <property type="match status" value="1"/>
</dbReference>
<dbReference type="Gene3D" id="3.20.20.70">
    <property type="entry name" value="Aldolase class I"/>
    <property type="match status" value="1"/>
</dbReference>
<evidence type="ECO:0000256" key="3">
    <source>
        <dbReference type="ARBA" id="ARBA00022643"/>
    </source>
</evidence>
<evidence type="ECO:0000256" key="2">
    <source>
        <dbReference type="ARBA" id="ARBA00022630"/>
    </source>
</evidence>
<dbReference type="NCBIfam" id="NF010047">
    <property type="entry name" value="PRK13523.1"/>
    <property type="match status" value="1"/>
</dbReference>
<dbReference type="GO" id="GO:0050661">
    <property type="term" value="F:NADP binding"/>
    <property type="evidence" value="ECO:0007669"/>
    <property type="project" value="InterPro"/>
</dbReference>
<keyword evidence="5 7" id="KW-0560">Oxidoreductase</keyword>
<comment type="cofactor">
    <cofactor evidence="1">
        <name>FMN</name>
        <dbReference type="ChEBI" id="CHEBI:58210"/>
    </cofactor>
</comment>
<dbReference type="PANTHER" id="PTHR43303:SF4">
    <property type="entry name" value="NADPH DEHYDROGENASE C23G7.10C-RELATED"/>
    <property type="match status" value="1"/>
</dbReference>
<evidence type="ECO:0000313" key="10">
    <source>
        <dbReference type="Proteomes" id="UP000030905"/>
    </source>
</evidence>
<dbReference type="InterPro" id="IPR044152">
    <property type="entry name" value="YqjM-like"/>
</dbReference>
<dbReference type="EMBL" id="JPGY02000001">
    <property type="protein sequence ID" value="KRU10992.1"/>
    <property type="molecule type" value="Genomic_DNA"/>
</dbReference>
<dbReference type="Pfam" id="PF00724">
    <property type="entry name" value="Oxidored_FMN"/>
    <property type="match status" value="1"/>
</dbReference>
<dbReference type="InterPro" id="IPR013785">
    <property type="entry name" value="Aldolase_TIM"/>
</dbReference>
<dbReference type="AlphaFoldDB" id="A0A0H3J719"/>
<dbReference type="PANTHER" id="PTHR43303">
    <property type="entry name" value="NADPH DEHYDROGENASE C23G7.10C-RELATED"/>
    <property type="match status" value="1"/>
</dbReference>
<keyword evidence="2" id="KW-0285">Flavoprotein</keyword>
<dbReference type="Proteomes" id="UP000028042">
    <property type="component" value="Unassembled WGS sequence"/>
</dbReference>
<evidence type="ECO:0000256" key="4">
    <source>
        <dbReference type="ARBA" id="ARBA00022857"/>
    </source>
</evidence>
<evidence type="ECO:0000313" key="7">
    <source>
        <dbReference type="EMBL" id="AJA53000.1"/>
    </source>
</evidence>
<dbReference type="PATRIC" id="fig|1262449.3.peg.1394"/>
<dbReference type="eggNOG" id="COG1902">
    <property type="taxonomic scope" value="Bacteria"/>
</dbReference>
<dbReference type="CDD" id="cd02932">
    <property type="entry name" value="OYE_YqiM_FMN"/>
    <property type="match status" value="1"/>
</dbReference>
<dbReference type="KEGG" id="cpae:CPAST_c29460"/>
<dbReference type="GeneID" id="93075068"/>
<keyword evidence="10" id="KW-1185">Reference proteome</keyword>
<proteinExistence type="predicted"/>
<evidence type="ECO:0000256" key="5">
    <source>
        <dbReference type="ARBA" id="ARBA00023002"/>
    </source>
</evidence>
<dbReference type="EC" id="1.6.99.1" evidence="7"/>
<dbReference type="GO" id="GO:0010181">
    <property type="term" value="F:FMN binding"/>
    <property type="evidence" value="ECO:0007669"/>
    <property type="project" value="InterPro"/>
</dbReference>
<dbReference type="EMBL" id="CP009268">
    <property type="protein sequence ID" value="AJA53000.1"/>
    <property type="molecule type" value="Genomic_DNA"/>
</dbReference>
<gene>
    <name evidence="7" type="primary">namA</name>
    <name evidence="7" type="ORF">CLPA_c29460</name>
    <name evidence="8" type="ORF">CP6013_00239</name>
</gene>
<dbReference type="GO" id="GO:0003959">
    <property type="term" value="F:NADPH dehydrogenase activity"/>
    <property type="evidence" value="ECO:0007669"/>
    <property type="project" value="UniProtKB-EC"/>
</dbReference>
<reference evidence="8 9" key="3">
    <citation type="journal article" name="Genome Announc.">
        <title>Improved Draft Genome Sequence of Clostridium pasteurianum Strain ATCC 6013 (DSM 525) Using a Hybrid Next-Generation Sequencing Approach.</title>
        <authorList>
            <person name="Pyne M.E."/>
            <person name="Utturkar S."/>
            <person name="Brown S.D."/>
            <person name="Moo-Young M."/>
            <person name="Chung D.A."/>
            <person name="Chou C.P."/>
        </authorList>
    </citation>
    <scope>NUCLEOTIDE SEQUENCE [LARGE SCALE GENOMIC DNA]</scope>
    <source>
        <strain evidence="8 9">ATCC 6013</strain>
    </source>
</reference>
<sequence length="338" mass="37969">MKTFEKYKLKNLNLVNRIVMPPMDMYSADQSGIANELHYNHYTTRAIGGVGLIIVESTAVTPNGRISDNDLGLWTDEQIENLKKIVDSVKKYGSNIAIQLNHGGRKYVGSSGEVLAPSEIAFDEKSKIPKELSKYEISEIVEAFKQAAVRADKAGFDAIEIHGAHGYLIDEFLSPLSNVRKDEYGGNTENRARFLKEILEAVTEVWPKEKVISLRVSAQDYKEGGMTVDEMIKIINIIKRYIDIIHVSSGGLLPVPVKDYPGYQVKLAEEIKNHCNIPTISVGLIKDTDMVEEILSNGRSDLVALGRELLRNPYWVLNAARDKNIDIKFPKQYLRAFK</sequence>
<keyword evidence="3" id="KW-0288">FMN</keyword>
<reference evidence="7 10" key="1">
    <citation type="journal article" date="2015" name="Genome Announc.">
        <title>Complete Genome Sequence of the Nitrogen-Fixing and Solvent-Producing Clostridium pasteurianum DSM 525.</title>
        <authorList>
            <person name="Poehlein A."/>
            <person name="Grosse-Honebrink A."/>
            <person name="Zhang Y."/>
            <person name="Minton N.P."/>
            <person name="Daniel R."/>
        </authorList>
    </citation>
    <scope>NUCLEOTIDE SEQUENCE [LARGE SCALE GENOMIC DNA]</scope>
    <source>
        <strain evidence="7">DSM 525</strain>
        <strain evidence="10">DSM 525 / ATCC 6013</strain>
    </source>
</reference>
<evidence type="ECO:0000313" key="8">
    <source>
        <dbReference type="EMBL" id="KRU10992.1"/>
    </source>
</evidence>
<evidence type="ECO:0000313" key="9">
    <source>
        <dbReference type="Proteomes" id="UP000028042"/>
    </source>
</evidence>
<accession>A0A0H3J719</accession>
<protein>
    <submittedName>
        <fullName evidence="7">NADPH dehydrogenase</fullName>
        <ecNumber evidence="7">1.6.99.1</ecNumber>
    </submittedName>
</protein>
<evidence type="ECO:0000256" key="1">
    <source>
        <dbReference type="ARBA" id="ARBA00001917"/>
    </source>
</evidence>
<dbReference type="Proteomes" id="UP000030905">
    <property type="component" value="Chromosome"/>
</dbReference>